<comment type="catalytic activity">
    <reaction evidence="12 13 14 15">
        <text>DNA(n) + a 2'-deoxyribonucleoside 5'-triphosphate = DNA(n+1) + diphosphate</text>
        <dbReference type="Rhea" id="RHEA:22508"/>
        <dbReference type="Rhea" id="RHEA-COMP:17339"/>
        <dbReference type="Rhea" id="RHEA-COMP:17340"/>
        <dbReference type="ChEBI" id="CHEBI:33019"/>
        <dbReference type="ChEBI" id="CHEBI:61560"/>
        <dbReference type="ChEBI" id="CHEBI:173112"/>
        <dbReference type="EC" id="2.7.7.7"/>
    </reaction>
</comment>
<dbReference type="Pfam" id="PF03175">
    <property type="entry name" value="DNA_pol_B_2"/>
    <property type="match status" value="1"/>
</dbReference>
<dbReference type="GO" id="GO:0006261">
    <property type="term" value="P:DNA-templated DNA replication"/>
    <property type="evidence" value="ECO:0007669"/>
    <property type="project" value="UniProtKB-UniRule"/>
</dbReference>
<dbReference type="EMBL" id="MF773580">
    <property type="protein sequence ID" value="AXI68650.1"/>
    <property type="molecule type" value="Genomic_DNA"/>
</dbReference>
<comment type="similarity">
    <text evidence="3 13 14 15">Belongs to the DNA polymerase type-B family.</text>
</comment>
<protein>
    <recommendedName>
        <fullName evidence="13 14">DNA polymerase</fullName>
        <ecNumber evidence="13 14">2.7.7.7</ecNumber>
    </recommendedName>
</protein>
<sequence>MSLVQDNGTCHFQPEERNTKHQSKSDHSGNSATETTATTANTQSGGTPSPNLKGCVTPKRATLTLFGTTSDGEIIEIKYHSHFQSSLTALFKTFGCPIPSAFKNLLPSNIFTTLEQETEIRTSLYVSSRGKFQVLHFEHPEIAVPFPVNFLLHRNKVFLIKAVQSASKCDFCGSFYKSTHTCNVRRRDFYFHHINSNSSQWWNAISFFPVGSCASIRRLFITYDVETYTWHGRFGKQLVPFLLVFKLTGDLELVAMADSLARQQDWEPWQASPNTFYLLNPNKTFIGHRFKVYRRRLQETLVSELQSIFLSNNPHLRELCAHKRIDCLDDLTFKDLTGVQLKGEPSFTEVYVIGHNINGFDEIVLAAQVINSKSETPPLFKVFRNFLPRNGKILFNDITFALPNPAFRKKSEGFETWEEGICQSADLKFQYVKFMVRDTFALTHTSLRNAAKAYELPIQKGYCPYKAVNDFYMVGSYRKDKDGFPASDYWESLEDYHANKTLWIEKNENAYDIIQTTLEYCANDVIVTSALVQKLQDSYQSFISETAGLRLCTFNIFQRPTISSNSHAIFKQLLYRREKPKRGNLSDLILAPSHHMYDYVRSSIRGGRCYPTFIGILEKPIYVFDICGMYASALTHPLPTGRPLNPFDRALAIDGWLRKLDNRAKIDYFDTSLCPGIFTIDADAPDDEFLDPLPPFCSRKGGRLCWTNENLRGEVATSIDVITLHNRGWKIRILEDDRTTVFPQWKCLAKNYVQLNIEAKEKADKEHNQTLRSIAKLLSNALYGSFATKLDNKTTIFSEQLENEFRNEILQGKYIIKSSSFIETENLSAEILPEFVVAYSPAADSSPSRKQATTNEDPWPTGPLNTPGGGHVTYTYKPITFLDFEDTDMCLQTLEKNSALIDNNRYPSHIASFVLAWTRAFMSEWADFLYEEDRGKPWEIRQLKSVYGDTDSLFTTELGKKLMEEKGKRRLKKFGAKMIFDENNPDLTWAVECETLCSLCHSEAHSPESVFLAPKLYGLKHLVCDHCAFIGPGKLRAKGHATDHLTYDDLTSCYLNDIQGGTQRFFSKRMSIKRTLVSHQAHVQPFTVTETTLIRKLRPWKDKTLHEVDQNHLIPYSNRNPNPRNEEVCLINLPWDM</sequence>
<dbReference type="EC" id="2.7.7.7" evidence="13 14"/>
<keyword evidence="19" id="KW-1185">Reference proteome</keyword>
<evidence type="ECO:0000256" key="14">
    <source>
        <dbReference type="PIRNR" id="PIRNR000788"/>
    </source>
</evidence>
<dbReference type="PANTHER" id="PTHR33568:SF3">
    <property type="entry name" value="DNA-DIRECTED DNA POLYMERASE"/>
    <property type="match status" value="1"/>
</dbReference>
<dbReference type="PROSITE" id="PS00116">
    <property type="entry name" value="DNA_POLYMERASE_B"/>
    <property type="match status" value="1"/>
</dbReference>
<dbReference type="PIRSF" id="PIRSF000788">
    <property type="entry name" value="DPol_ADV"/>
    <property type="match status" value="1"/>
</dbReference>
<evidence type="ECO:0000256" key="13">
    <source>
        <dbReference type="HAMAP-Rule" id="MF_04055"/>
    </source>
</evidence>
<comment type="function">
    <text evidence="1 13">Eukaryotic-type DNA polymerase involved in viral genomic replication. DNA synthesis is protein primed, and acts in a strand displacement replication. Assembles in complex with viral pTP, DBP, host NFIA and host POU2F1/OCT1 on viral origin of replication. The polymerase covalently transfers dCMP onto pTP, thereby initiating complementary strand synthesis.</text>
</comment>
<dbReference type="GO" id="GO:0003677">
    <property type="term" value="F:DNA binding"/>
    <property type="evidence" value="ECO:0007669"/>
    <property type="project" value="UniProtKB-UniRule"/>
</dbReference>
<dbReference type="InterPro" id="IPR012337">
    <property type="entry name" value="RNaseH-like_sf"/>
</dbReference>
<evidence type="ECO:0000313" key="18">
    <source>
        <dbReference type="EMBL" id="AXI68650.1"/>
    </source>
</evidence>
<evidence type="ECO:0000256" key="3">
    <source>
        <dbReference type="ARBA" id="ARBA00005755"/>
    </source>
</evidence>
<evidence type="ECO:0000256" key="16">
    <source>
        <dbReference type="SAM" id="MobiDB-lite"/>
    </source>
</evidence>
<dbReference type="InterPro" id="IPR043502">
    <property type="entry name" value="DNA/RNA_pol_sf"/>
</dbReference>
<comment type="miscellaneous">
    <text evidence="13">This DNA polymerase requires a protein as a primer.</text>
</comment>
<feature type="compositionally biased region" description="Polar residues" evidence="16">
    <location>
        <begin position="844"/>
        <end position="856"/>
    </location>
</feature>
<dbReference type="SUPFAM" id="SSF56672">
    <property type="entry name" value="DNA/RNA polymerases"/>
    <property type="match status" value="1"/>
</dbReference>
<dbReference type="PRINTS" id="PR00106">
    <property type="entry name" value="DNAPOLB"/>
</dbReference>
<comment type="subcellular location">
    <subcellularLocation>
        <location evidence="2 13">Host nucleus</location>
    </subcellularLocation>
</comment>
<evidence type="ECO:0000256" key="5">
    <source>
        <dbReference type="ARBA" id="ARBA00022679"/>
    </source>
</evidence>
<comment type="subunit">
    <text evidence="11 13">Heterodimer with the terminal protein; this heterodimer binds to bp 9 to 18 of the genome. Forms a complex with viral pTP, DBP and hosts NFIA and POU2F1/OCT1 for initiation of replication.</text>
</comment>
<keyword evidence="6 13" id="KW-0548">Nucleotidyltransferase</keyword>
<dbReference type="InterPro" id="IPR006172">
    <property type="entry name" value="DNA-dir_DNA_pol_B"/>
</dbReference>
<evidence type="ECO:0000256" key="4">
    <source>
        <dbReference type="ARBA" id="ARBA00022562"/>
    </source>
</evidence>
<keyword evidence="4 13" id="KW-1048">Host nucleus</keyword>
<keyword evidence="7 13" id="KW-0235">DNA replication</keyword>
<gene>
    <name evidence="13" type="primary">POL</name>
</gene>
<proteinExistence type="inferred from homology"/>
<evidence type="ECO:0000256" key="8">
    <source>
        <dbReference type="ARBA" id="ARBA00022932"/>
    </source>
</evidence>
<evidence type="ECO:0000256" key="7">
    <source>
        <dbReference type="ARBA" id="ARBA00022705"/>
    </source>
</evidence>
<reference evidence="18 19" key="1">
    <citation type="submission" date="2017-08" db="EMBL/GenBank/DDBJ databases">
        <title>Genomic and phylogenetic analysis of a novel adenovirus found in polar bear (Ursus maritimus).</title>
        <authorList>
            <person name="Boszormenyi K.P."/>
            <person name="Podgorski I.I."/>
            <person name="Sos E."/>
            <person name="Harrach B."/>
        </authorList>
    </citation>
    <scope>NUCLEOTIDE SEQUENCE [LARGE SCALE GENOMIC DNA]</scope>
    <source>
        <strain evidence="18">BK35</strain>
    </source>
</reference>
<dbReference type="PANTHER" id="PTHR33568">
    <property type="entry name" value="DNA POLYMERASE"/>
    <property type="match status" value="1"/>
</dbReference>
<dbReference type="InterPro" id="IPR014382">
    <property type="entry name" value="DNA-dir_DNA_pol_B_adenovir"/>
</dbReference>
<dbReference type="HAMAP" id="MF_04055">
    <property type="entry name" value="ADV_DPOL"/>
    <property type="match status" value="1"/>
</dbReference>
<dbReference type="GO" id="GO:0000166">
    <property type="term" value="F:nucleotide binding"/>
    <property type="evidence" value="ECO:0007669"/>
    <property type="project" value="UniProtKB-UniRule"/>
</dbReference>
<dbReference type="GO" id="GO:0039693">
    <property type="term" value="P:viral DNA genome replication"/>
    <property type="evidence" value="ECO:0007669"/>
    <property type="project" value="UniProtKB-UniRule"/>
</dbReference>
<feature type="region of interest" description="Disordered" evidence="16">
    <location>
        <begin position="844"/>
        <end position="866"/>
    </location>
</feature>
<evidence type="ECO:0000256" key="10">
    <source>
        <dbReference type="ARBA" id="ARBA00023125"/>
    </source>
</evidence>
<evidence type="ECO:0000256" key="2">
    <source>
        <dbReference type="ARBA" id="ARBA00004147"/>
    </source>
</evidence>
<keyword evidence="5 13" id="KW-0808">Transferase</keyword>
<name>A0A345S4Z7_9ADEN</name>
<keyword evidence="10 13" id="KW-0238">DNA-binding</keyword>
<evidence type="ECO:0000256" key="1">
    <source>
        <dbReference type="ARBA" id="ARBA00003123"/>
    </source>
</evidence>
<evidence type="ECO:0000256" key="12">
    <source>
        <dbReference type="ARBA" id="ARBA00049244"/>
    </source>
</evidence>
<feature type="compositionally biased region" description="Basic and acidic residues" evidence="16">
    <location>
        <begin position="13"/>
        <end position="27"/>
    </location>
</feature>
<evidence type="ECO:0000256" key="15">
    <source>
        <dbReference type="RuleBase" id="RU000442"/>
    </source>
</evidence>
<evidence type="ECO:0000313" key="19">
    <source>
        <dbReference type="Proteomes" id="UP000289830"/>
    </source>
</evidence>
<keyword evidence="8 13" id="KW-0239">DNA-directed DNA polymerase</keyword>
<keyword evidence="9 13" id="KW-1194">Viral DNA replication</keyword>
<dbReference type="InterPro" id="IPR004868">
    <property type="entry name" value="DNA-dir_DNA_pol_B_mt/vir"/>
</dbReference>
<evidence type="ECO:0000256" key="11">
    <source>
        <dbReference type="ARBA" id="ARBA00046822"/>
    </source>
</evidence>
<dbReference type="GO" id="GO:0008408">
    <property type="term" value="F:3'-5' exonuclease activity"/>
    <property type="evidence" value="ECO:0007669"/>
    <property type="project" value="UniProtKB-UniRule"/>
</dbReference>
<dbReference type="SMART" id="SM00486">
    <property type="entry name" value="POLBc"/>
    <property type="match status" value="1"/>
</dbReference>
<feature type="compositionally biased region" description="Low complexity" evidence="16">
    <location>
        <begin position="28"/>
        <end position="47"/>
    </location>
</feature>
<dbReference type="GO" id="GO:0042025">
    <property type="term" value="C:host cell nucleus"/>
    <property type="evidence" value="ECO:0007669"/>
    <property type="project" value="UniProtKB-SubCell"/>
</dbReference>
<organism evidence="18 19">
    <name type="scientific">Polar bear adenovirus 1</name>
    <dbReference type="NCBI Taxonomy" id="2250215"/>
    <lineage>
        <taxon>Viruses</taxon>
        <taxon>Varidnaviria</taxon>
        <taxon>Bamfordvirae</taxon>
        <taxon>Preplasmiviricota</taxon>
        <taxon>Polisuviricotina</taxon>
        <taxon>Pharingeaviricetes</taxon>
        <taxon>Rowavirales</taxon>
        <taxon>Adenoviridae</taxon>
        <taxon>Mastadenovirus</taxon>
        <taxon>Mastadenovirus ursi</taxon>
        <taxon>Polar bear mastadenovirus A</taxon>
    </lineage>
</organism>
<dbReference type="GO" id="GO:0003887">
    <property type="term" value="F:DNA-directed DNA polymerase activity"/>
    <property type="evidence" value="ECO:0007669"/>
    <property type="project" value="UniProtKB-UniRule"/>
</dbReference>
<dbReference type="SUPFAM" id="SSF53098">
    <property type="entry name" value="Ribonuclease H-like"/>
    <property type="match status" value="2"/>
</dbReference>
<accession>A0A345S4Z7</accession>
<evidence type="ECO:0000256" key="9">
    <source>
        <dbReference type="ARBA" id="ARBA00023109"/>
    </source>
</evidence>
<dbReference type="Proteomes" id="UP000289830">
    <property type="component" value="Segment"/>
</dbReference>
<feature type="region of interest" description="Disordered" evidence="16">
    <location>
        <begin position="1"/>
        <end position="55"/>
    </location>
</feature>
<feature type="domain" description="DNA-directed DNA polymerase family B mitochondria/virus" evidence="17">
    <location>
        <begin position="384"/>
        <end position="853"/>
    </location>
</feature>
<dbReference type="InterPro" id="IPR017964">
    <property type="entry name" value="DNA-dir_DNA_pol_B_CS"/>
</dbReference>
<evidence type="ECO:0000256" key="6">
    <source>
        <dbReference type="ARBA" id="ARBA00022695"/>
    </source>
</evidence>
<feature type="compositionally biased region" description="Polar residues" evidence="16">
    <location>
        <begin position="1"/>
        <end position="10"/>
    </location>
</feature>
<evidence type="ECO:0000259" key="17">
    <source>
        <dbReference type="Pfam" id="PF03175"/>
    </source>
</evidence>